<sequence length="162" mass="18499">MSLDMNVELINKVSAFLWAEADMLDHREYQSWLKLWTEKGHYIVPTDRETTDYAATLNLAYDDHAMREMRIARLENGESVSAADATVTVRMVSRVRILDAGSDRILARCATTINELRHGNLITYPADVEFTLVPDGDSFLMEQKVVKLLHAEGYLRTVSFIF</sequence>
<name>A0A7X4LPM7_9VIBR</name>
<dbReference type="Proteomes" id="UP000462621">
    <property type="component" value="Unassembled WGS sequence"/>
</dbReference>
<organism evidence="6 7">
    <name type="scientific">Vibrio eleionomae</name>
    <dbReference type="NCBI Taxonomy" id="2653505"/>
    <lineage>
        <taxon>Bacteria</taxon>
        <taxon>Pseudomonadati</taxon>
        <taxon>Pseudomonadota</taxon>
        <taxon>Gammaproteobacteria</taxon>
        <taxon>Vibrionales</taxon>
        <taxon>Vibrionaceae</taxon>
        <taxon>Vibrio</taxon>
    </lineage>
</organism>
<keyword evidence="5" id="KW-0560">Oxidoreductase</keyword>
<dbReference type="InterPro" id="IPR000391">
    <property type="entry name" value="Rng_hydr_dOase-bsu"/>
</dbReference>
<dbReference type="Pfam" id="PF00866">
    <property type="entry name" value="Ring_hydroxyl_B"/>
    <property type="match status" value="1"/>
</dbReference>
<evidence type="ECO:0000256" key="2">
    <source>
        <dbReference type="ARBA" id="ARBA00009570"/>
    </source>
</evidence>
<dbReference type="GO" id="GO:0051213">
    <property type="term" value="F:dioxygenase activity"/>
    <property type="evidence" value="ECO:0007669"/>
    <property type="project" value="UniProtKB-KW"/>
</dbReference>
<comment type="caution">
    <text evidence="6">The sequence shown here is derived from an EMBL/GenBank/DDBJ whole genome shotgun (WGS) entry which is preliminary data.</text>
</comment>
<evidence type="ECO:0000256" key="4">
    <source>
        <dbReference type="ARBA" id="ARBA00022964"/>
    </source>
</evidence>
<evidence type="ECO:0000313" key="6">
    <source>
        <dbReference type="EMBL" id="MZI95600.1"/>
    </source>
</evidence>
<evidence type="ECO:0000256" key="5">
    <source>
        <dbReference type="ARBA" id="ARBA00023002"/>
    </source>
</evidence>
<dbReference type="EMBL" id="WEKT01000062">
    <property type="protein sequence ID" value="MZI95600.1"/>
    <property type="molecule type" value="Genomic_DNA"/>
</dbReference>
<comment type="pathway">
    <text evidence="1">Aromatic compound metabolism.</text>
</comment>
<dbReference type="GO" id="GO:0019380">
    <property type="term" value="P:3-phenylpropionate catabolic process"/>
    <property type="evidence" value="ECO:0007669"/>
    <property type="project" value="TreeGrafter"/>
</dbReference>
<evidence type="ECO:0000313" key="7">
    <source>
        <dbReference type="Proteomes" id="UP000462621"/>
    </source>
</evidence>
<protein>
    <submittedName>
        <fullName evidence="6">Uncharacterized protein</fullName>
    </submittedName>
</protein>
<dbReference type="RefSeq" id="WP_161158097.1">
    <property type="nucleotide sequence ID" value="NZ_WEKT01000062.1"/>
</dbReference>
<evidence type="ECO:0000256" key="1">
    <source>
        <dbReference type="ARBA" id="ARBA00005211"/>
    </source>
</evidence>
<keyword evidence="3" id="KW-0058">Aromatic hydrocarbons catabolism</keyword>
<dbReference type="InterPro" id="IPR032710">
    <property type="entry name" value="NTF2-like_dom_sf"/>
</dbReference>
<evidence type="ECO:0000256" key="3">
    <source>
        <dbReference type="ARBA" id="ARBA00022797"/>
    </source>
</evidence>
<comment type="similarity">
    <text evidence="2">Belongs to the bacterial ring-hydroxylating dioxygenase beta subunit family.</text>
</comment>
<reference evidence="6 7" key="1">
    <citation type="submission" date="2019-10" db="EMBL/GenBank/DDBJ databases">
        <title>Vibrio sp. nov. isolated from a shrimp pond.</title>
        <authorList>
            <person name="Gomez-Gil B."/>
            <person name="Enciso-Ibarra J."/>
            <person name="Enciso-Ibarra K."/>
            <person name="Bolan-Mejia C."/>
        </authorList>
    </citation>
    <scope>NUCLEOTIDE SEQUENCE [LARGE SCALE GENOMIC DNA]</scope>
    <source>
        <strain evidence="6 7">CAIM 722</strain>
    </source>
</reference>
<keyword evidence="4" id="KW-0223">Dioxygenase</keyword>
<dbReference type="SUPFAM" id="SSF54427">
    <property type="entry name" value="NTF2-like"/>
    <property type="match status" value="1"/>
</dbReference>
<dbReference type="AlphaFoldDB" id="A0A7X4LPM7"/>
<dbReference type="Gene3D" id="3.10.450.50">
    <property type="match status" value="1"/>
</dbReference>
<dbReference type="PANTHER" id="PTHR41534:SF2">
    <property type="entry name" value="3-PHENYLPROPIONATE_CINNAMIC ACID DIOXYGENASE SUBUNIT BETA"/>
    <property type="match status" value="1"/>
</dbReference>
<keyword evidence="7" id="KW-1185">Reference proteome</keyword>
<gene>
    <name evidence="6" type="ORF">F9817_20680</name>
</gene>
<proteinExistence type="inferred from homology"/>
<dbReference type="PANTHER" id="PTHR41534">
    <property type="entry name" value="BLR3401 PROTEIN"/>
    <property type="match status" value="1"/>
</dbReference>
<accession>A0A7X4LPM7</accession>